<feature type="domain" description="PAS" evidence="3">
    <location>
        <begin position="240"/>
        <end position="278"/>
    </location>
</feature>
<dbReference type="RefSeq" id="WP_248345910.1">
    <property type="nucleotide sequence ID" value="NZ_AP025592.1"/>
</dbReference>
<sequence>MPGFALAATALYLSAAALCAGAGMAAWRRRETRGARSLALLLAAAGWWALFDALGVLATGPRLNLLCAQLLYLGVAPAAPLFSRTALELTREERWLAPRLRAAGWVVPLLTVAVAFTNPLHHLLWARVVPAPAGGGIALYYYGPWFWLFIAGNYAHMAIGTAALLRAAGRAVPGLRGPLAVVAVSAVLPWAGSAVYIAKLGPWPGIDWTALGVAAMGALLAWAVLRQGLLDLVPIAQEAVVESLGDGVLLVDRGGRLLLRNPAAQGALGLGPEATSGEVAALARSWERERAPGERWQEELALGEGDGRRWLEVAASPVRTAFGEEAGRLYLVRDVTGRRRAREERERLIRELEDAVGEVRRLQALLPICSCCHQVRDDQGYWRKIEAYFQQRTAVQFTHGVCPACLARLYPGVKPPPEDTGEA</sequence>
<evidence type="ECO:0000313" key="6">
    <source>
        <dbReference type="Proteomes" id="UP001162734"/>
    </source>
</evidence>
<dbReference type="InterPro" id="IPR000700">
    <property type="entry name" value="PAS-assoc_C"/>
</dbReference>
<dbReference type="EMBL" id="AP025592">
    <property type="protein sequence ID" value="BDG08708.1"/>
    <property type="molecule type" value="Genomic_DNA"/>
</dbReference>
<keyword evidence="1" id="KW-0175">Coiled coil</keyword>
<evidence type="ECO:0000259" key="3">
    <source>
        <dbReference type="PROSITE" id="PS50112"/>
    </source>
</evidence>
<feature type="domain" description="PAC" evidence="4">
    <location>
        <begin position="294"/>
        <end position="347"/>
    </location>
</feature>
<dbReference type="InterPro" id="IPR031621">
    <property type="entry name" value="HisKA_7TM"/>
</dbReference>
<gene>
    <name evidence="5" type="ORF">AMPC_18210</name>
</gene>
<feature type="transmembrane region" description="Helical" evidence="2">
    <location>
        <begin position="6"/>
        <end position="26"/>
    </location>
</feature>
<evidence type="ECO:0000259" key="4">
    <source>
        <dbReference type="PROSITE" id="PS50113"/>
    </source>
</evidence>
<proteinExistence type="predicted"/>
<dbReference type="Pfam" id="PF16927">
    <property type="entry name" value="HisKA_7TM"/>
    <property type="match status" value="1"/>
</dbReference>
<keyword evidence="2" id="KW-0472">Membrane</keyword>
<accession>A0ABM7XA40</accession>
<dbReference type="SUPFAM" id="SSF55785">
    <property type="entry name" value="PYP-like sensor domain (PAS domain)"/>
    <property type="match status" value="1"/>
</dbReference>
<feature type="transmembrane region" description="Helical" evidence="2">
    <location>
        <begin position="205"/>
        <end position="225"/>
    </location>
</feature>
<dbReference type="Pfam" id="PF08448">
    <property type="entry name" value="PAS_4"/>
    <property type="match status" value="1"/>
</dbReference>
<keyword evidence="2" id="KW-0812">Transmembrane</keyword>
<keyword evidence="2" id="KW-1133">Transmembrane helix</keyword>
<evidence type="ECO:0008006" key="7">
    <source>
        <dbReference type="Google" id="ProtNLM"/>
    </source>
</evidence>
<dbReference type="Proteomes" id="UP001162734">
    <property type="component" value="Chromosome"/>
</dbReference>
<protein>
    <recommendedName>
        <fullName evidence="7">PAS/PAC sensor protein</fullName>
    </recommendedName>
</protein>
<feature type="coiled-coil region" evidence="1">
    <location>
        <begin position="338"/>
        <end position="365"/>
    </location>
</feature>
<dbReference type="InterPro" id="IPR000014">
    <property type="entry name" value="PAS"/>
</dbReference>
<dbReference type="PROSITE" id="PS50113">
    <property type="entry name" value="PAC"/>
    <property type="match status" value="1"/>
</dbReference>
<evidence type="ECO:0000256" key="2">
    <source>
        <dbReference type="SAM" id="Phobius"/>
    </source>
</evidence>
<organism evidence="5 6">
    <name type="scientific">Anaeromyxobacter paludicola</name>
    <dbReference type="NCBI Taxonomy" id="2918171"/>
    <lineage>
        <taxon>Bacteria</taxon>
        <taxon>Pseudomonadati</taxon>
        <taxon>Myxococcota</taxon>
        <taxon>Myxococcia</taxon>
        <taxon>Myxococcales</taxon>
        <taxon>Cystobacterineae</taxon>
        <taxon>Anaeromyxobacteraceae</taxon>
        <taxon>Anaeromyxobacter</taxon>
    </lineage>
</organism>
<feature type="transmembrane region" description="Helical" evidence="2">
    <location>
        <begin position="102"/>
        <end position="125"/>
    </location>
</feature>
<dbReference type="InterPro" id="IPR035965">
    <property type="entry name" value="PAS-like_dom_sf"/>
</dbReference>
<feature type="transmembrane region" description="Helical" evidence="2">
    <location>
        <begin position="38"/>
        <end position="57"/>
    </location>
</feature>
<evidence type="ECO:0000256" key="1">
    <source>
        <dbReference type="SAM" id="Coils"/>
    </source>
</evidence>
<dbReference type="NCBIfam" id="TIGR00229">
    <property type="entry name" value="sensory_box"/>
    <property type="match status" value="1"/>
</dbReference>
<reference evidence="6" key="1">
    <citation type="journal article" date="2022" name="Int. J. Syst. Evol. Microbiol.">
        <title>Anaeromyxobacter oryzae sp. nov., Anaeromyxobacter diazotrophicus sp. nov. and Anaeromyxobacter paludicola sp. nov., isolated from paddy soils.</title>
        <authorList>
            <person name="Itoh H."/>
            <person name="Xu Z."/>
            <person name="Mise K."/>
            <person name="Masuda Y."/>
            <person name="Ushijima N."/>
            <person name="Hayakawa C."/>
            <person name="Shiratori Y."/>
            <person name="Senoo K."/>
        </authorList>
    </citation>
    <scope>NUCLEOTIDE SEQUENCE [LARGE SCALE GENOMIC DNA]</scope>
    <source>
        <strain evidence="6">Red630</strain>
    </source>
</reference>
<feature type="transmembrane region" description="Helical" evidence="2">
    <location>
        <begin position="63"/>
        <end position="82"/>
    </location>
</feature>
<dbReference type="CDD" id="cd00130">
    <property type="entry name" value="PAS"/>
    <property type="match status" value="1"/>
</dbReference>
<dbReference type="PROSITE" id="PS50112">
    <property type="entry name" value="PAS"/>
    <property type="match status" value="1"/>
</dbReference>
<dbReference type="InterPro" id="IPR013656">
    <property type="entry name" value="PAS_4"/>
</dbReference>
<evidence type="ECO:0000313" key="5">
    <source>
        <dbReference type="EMBL" id="BDG08708.1"/>
    </source>
</evidence>
<feature type="transmembrane region" description="Helical" evidence="2">
    <location>
        <begin position="177"/>
        <end position="199"/>
    </location>
</feature>
<dbReference type="Gene3D" id="3.30.450.20">
    <property type="entry name" value="PAS domain"/>
    <property type="match status" value="1"/>
</dbReference>
<keyword evidence="6" id="KW-1185">Reference proteome</keyword>
<feature type="transmembrane region" description="Helical" evidence="2">
    <location>
        <begin position="145"/>
        <end position="165"/>
    </location>
</feature>
<name>A0ABM7XA40_9BACT</name>